<dbReference type="Pfam" id="PF04586">
    <property type="entry name" value="Peptidase_S78"/>
    <property type="match status" value="1"/>
</dbReference>
<keyword evidence="4" id="KW-0118">Viral capsid assembly</keyword>
<reference evidence="7" key="1">
    <citation type="submission" date="2020-05" db="EMBL/GenBank/DDBJ databases">
        <authorList>
            <person name="Chiriac C."/>
            <person name="Salcher M."/>
            <person name="Ghai R."/>
            <person name="Kavagutti S V."/>
        </authorList>
    </citation>
    <scope>NUCLEOTIDE SEQUENCE</scope>
</reference>
<gene>
    <name evidence="7" type="ORF">UFOVP950_44</name>
</gene>
<dbReference type="GO" id="GO:0008233">
    <property type="term" value="F:peptidase activity"/>
    <property type="evidence" value="ECO:0007669"/>
    <property type="project" value="UniProtKB-KW"/>
</dbReference>
<evidence type="ECO:0000256" key="2">
    <source>
        <dbReference type="ARBA" id="ARBA00022670"/>
    </source>
</evidence>
<dbReference type="InterPro" id="IPR006433">
    <property type="entry name" value="Prohead_protease"/>
</dbReference>
<sequence length="235" mass="26098">MKGLLEYKNFKAEIKDMDPQRMTVTGYFASFGNIDYDDDIIMPGAATKTIAERGPMGSNEIFFLNQHNWSQPHGKPMVLEAQDKGIYFESSIAPTSYGKDAMVLYAEGIVVQHSIGFSTIKADYDKKTGIREIKEIKLYEGSNVTLGANPETPFTGFKSLTMGEINDQISKMIKLLKDGSLTDEGFGRLEIALKQFQLEAFNLGKNSLLDKEPVIATPDANEPNILNSLINVLKK</sequence>
<evidence type="ECO:0000256" key="1">
    <source>
        <dbReference type="ARBA" id="ARBA00022612"/>
    </source>
</evidence>
<dbReference type="InterPro" id="IPR054613">
    <property type="entry name" value="Peptidase_S78_dom"/>
</dbReference>
<evidence type="ECO:0000256" key="4">
    <source>
        <dbReference type="ARBA" id="ARBA00022950"/>
    </source>
</evidence>
<organism evidence="7">
    <name type="scientific">uncultured Caudovirales phage</name>
    <dbReference type="NCBI Taxonomy" id="2100421"/>
    <lineage>
        <taxon>Viruses</taxon>
        <taxon>Duplodnaviria</taxon>
        <taxon>Heunggongvirae</taxon>
        <taxon>Uroviricota</taxon>
        <taxon>Caudoviricetes</taxon>
        <taxon>Peduoviridae</taxon>
        <taxon>Maltschvirus</taxon>
        <taxon>Maltschvirus maltsch</taxon>
    </lineage>
</organism>
<protein>
    <submittedName>
        <fullName evidence="7">COG3740 Phage head maturation protease</fullName>
    </submittedName>
</protein>
<dbReference type="EMBL" id="LR796894">
    <property type="protein sequence ID" value="CAB4173262.1"/>
    <property type="molecule type" value="Genomic_DNA"/>
</dbReference>
<keyword evidence="3" id="KW-0378">Hydrolase</keyword>
<dbReference type="NCBIfam" id="TIGR01543">
    <property type="entry name" value="proheadase_HK97"/>
    <property type="match status" value="1"/>
</dbReference>
<proteinExistence type="predicted"/>
<keyword evidence="5" id="KW-1273">Viral capsid maturation</keyword>
<accession>A0A6J5PQ11</accession>
<keyword evidence="2 7" id="KW-0645">Protease</keyword>
<evidence type="ECO:0000256" key="5">
    <source>
        <dbReference type="ARBA" id="ARBA00023045"/>
    </source>
</evidence>
<evidence type="ECO:0000313" key="7">
    <source>
        <dbReference type="EMBL" id="CAB4173262.1"/>
    </source>
</evidence>
<dbReference type="GO" id="GO:0006508">
    <property type="term" value="P:proteolysis"/>
    <property type="evidence" value="ECO:0007669"/>
    <property type="project" value="UniProtKB-KW"/>
</dbReference>
<evidence type="ECO:0000259" key="6">
    <source>
        <dbReference type="Pfam" id="PF04586"/>
    </source>
</evidence>
<feature type="domain" description="Prohead serine protease" evidence="6">
    <location>
        <begin position="13"/>
        <end position="153"/>
    </location>
</feature>
<evidence type="ECO:0000256" key="3">
    <source>
        <dbReference type="ARBA" id="ARBA00022801"/>
    </source>
</evidence>
<keyword evidence="1" id="KW-1188">Viral release from host cell</keyword>
<name>A0A6J5PQ11_9CAUD</name>
<dbReference type="GO" id="GO:0046797">
    <property type="term" value="P:viral procapsid maturation"/>
    <property type="evidence" value="ECO:0007669"/>
    <property type="project" value="UniProtKB-KW"/>
</dbReference>